<dbReference type="CDD" id="cd05403">
    <property type="entry name" value="NT_KNTase_like"/>
    <property type="match status" value="1"/>
</dbReference>
<dbReference type="GO" id="GO:0016779">
    <property type="term" value="F:nucleotidyltransferase activity"/>
    <property type="evidence" value="ECO:0007669"/>
    <property type="project" value="InterPro"/>
</dbReference>
<dbReference type="AlphaFoldDB" id="A0A6H1ZLJ8"/>
<evidence type="ECO:0000313" key="3">
    <source>
        <dbReference type="EMBL" id="QJH96330.1"/>
    </source>
</evidence>
<dbReference type="InterPro" id="IPR002934">
    <property type="entry name" value="Polymerase_NTP_transf_dom"/>
</dbReference>
<accession>A0A6H1ZLJ8</accession>
<reference evidence="2" key="1">
    <citation type="submission" date="2020-03" db="EMBL/GenBank/DDBJ databases">
        <title>The deep terrestrial virosphere.</title>
        <authorList>
            <person name="Holmfeldt K."/>
            <person name="Nilsson E."/>
            <person name="Simone D."/>
            <person name="Lopez-Fernandez M."/>
            <person name="Wu X."/>
            <person name="de Brujin I."/>
            <person name="Lundin D."/>
            <person name="Andersson A."/>
            <person name="Bertilsson S."/>
            <person name="Dopson M."/>
        </authorList>
    </citation>
    <scope>NUCLEOTIDE SEQUENCE</scope>
    <source>
        <strain evidence="2">TM448A00831</strain>
        <strain evidence="3">TM448B00682</strain>
    </source>
</reference>
<feature type="domain" description="Polymerase nucleotidyl transferase" evidence="1">
    <location>
        <begin position="2"/>
        <end position="75"/>
    </location>
</feature>
<name>A0A6H1ZLJ8_9ZZZZ</name>
<gene>
    <name evidence="2" type="ORF">TM448A00831_0001</name>
    <name evidence="3" type="ORF">TM448B00682_0024</name>
</gene>
<organism evidence="2">
    <name type="scientific">viral metagenome</name>
    <dbReference type="NCBI Taxonomy" id="1070528"/>
    <lineage>
        <taxon>unclassified sequences</taxon>
        <taxon>metagenomes</taxon>
        <taxon>organismal metagenomes</taxon>
    </lineage>
</organism>
<dbReference type="InterPro" id="IPR043519">
    <property type="entry name" value="NT_sf"/>
</dbReference>
<sequence>MRKLLKELQQSKLVKVAGSYATGLQTADSDIDFYVKPDKPDTDFDKRNILTIIEILKKYDIKWVSTDVGYITAFKSDNIHNNLTIALEFSDLFRKNKKKLSKVIIKGIEFTTY</sequence>
<dbReference type="Pfam" id="PF01909">
    <property type="entry name" value="NTP_transf_2"/>
    <property type="match status" value="1"/>
</dbReference>
<keyword evidence="2" id="KW-0808">Transferase</keyword>
<dbReference type="EMBL" id="MT144070">
    <property type="protein sequence ID" value="QJA48070.1"/>
    <property type="molecule type" value="Genomic_DNA"/>
</dbReference>
<evidence type="ECO:0000313" key="2">
    <source>
        <dbReference type="EMBL" id="QJA48070.1"/>
    </source>
</evidence>
<dbReference type="EMBL" id="MT144647">
    <property type="protein sequence ID" value="QJH96330.1"/>
    <property type="molecule type" value="Genomic_DNA"/>
</dbReference>
<proteinExistence type="predicted"/>
<dbReference type="SUPFAM" id="SSF81301">
    <property type="entry name" value="Nucleotidyltransferase"/>
    <property type="match status" value="1"/>
</dbReference>
<protein>
    <submittedName>
        <fullName evidence="2">Putative nucleotidyltransferases domain-containing protein</fullName>
    </submittedName>
</protein>
<evidence type="ECO:0000259" key="1">
    <source>
        <dbReference type="Pfam" id="PF01909"/>
    </source>
</evidence>
<dbReference type="Gene3D" id="3.30.460.10">
    <property type="entry name" value="Beta Polymerase, domain 2"/>
    <property type="match status" value="1"/>
</dbReference>